<dbReference type="InterPro" id="IPR026960">
    <property type="entry name" value="RVT-Znf"/>
</dbReference>
<gene>
    <name evidence="2" type="ORF">Bca52824_057650</name>
</gene>
<dbReference type="EMBL" id="JAAMPC010000012">
    <property type="protein sequence ID" value="KAG2275095.1"/>
    <property type="molecule type" value="Genomic_DNA"/>
</dbReference>
<organism evidence="2 3">
    <name type="scientific">Brassica carinata</name>
    <name type="common">Ethiopian mustard</name>
    <name type="synonym">Abyssinian cabbage</name>
    <dbReference type="NCBI Taxonomy" id="52824"/>
    <lineage>
        <taxon>Eukaryota</taxon>
        <taxon>Viridiplantae</taxon>
        <taxon>Streptophyta</taxon>
        <taxon>Embryophyta</taxon>
        <taxon>Tracheophyta</taxon>
        <taxon>Spermatophyta</taxon>
        <taxon>Magnoliopsida</taxon>
        <taxon>eudicotyledons</taxon>
        <taxon>Gunneridae</taxon>
        <taxon>Pentapetalae</taxon>
        <taxon>rosids</taxon>
        <taxon>malvids</taxon>
        <taxon>Brassicales</taxon>
        <taxon>Brassicaceae</taxon>
        <taxon>Brassiceae</taxon>
        <taxon>Brassica</taxon>
    </lineage>
</organism>
<accession>A0A8X7QV22</accession>
<sequence length="180" mass="20832">MIPFGPPPAASANLKVCELLCPLTNTWNPEAIQLHLPQYEDHINSLITSSVSHQDRRIWLFDKSGEYTTKTGYNLASTTRLGGEDQPLEWQKSIWSIKTSPKIKDFLWRVAKKAIPVSANLETRGLPAFPCKRCGGIEDDLHTFLLCPFAQELWQFGKRFWKHSCPMWTPCWCYLTHRRW</sequence>
<proteinExistence type="predicted"/>
<feature type="domain" description="Reverse transcriptase zinc-binding" evidence="1">
    <location>
        <begin position="67"/>
        <end position="154"/>
    </location>
</feature>
<evidence type="ECO:0000313" key="2">
    <source>
        <dbReference type="EMBL" id="KAG2275095.1"/>
    </source>
</evidence>
<comment type="caution">
    <text evidence="2">The sequence shown here is derived from an EMBL/GenBank/DDBJ whole genome shotgun (WGS) entry which is preliminary data.</text>
</comment>
<reference evidence="2 3" key="1">
    <citation type="submission" date="2020-02" db="EMBL/GenBank/DDBJ databases">
        <authorList>
            <person name="Ma Q."/>
            <person name="Huang Y."/>
            <person name="Song X."/>
            <person name="Pei D."/>
        </authorList>
    </citation>
    <scope>NUCLEOTIDE SEQUENCE [LARGE SCALE GENOMIC DNA]</scope>
    <source>
        <strain evidence="2">Sxm20200214</strain>
        <tissue evidence="2">Leaf</tissue>
    </source>
</reference>
<dbReference type="AlphaFoldDB" id="A0A8X7QV22"/>
<evidence type="ECO:0000259" key="1">
    <source>
        <dbReference type="Pfam" id="PF13966"/>
    </source>
</evidence>
<dbReference type="Pfam" id="PF13966">
    <property type="entry name" value="zf-RVT"/>
    <property type="match status" value="1"/>
</dbReference>
<protein>
    <recommendedName>
        <fullName evidence="1">Reverse transcriptase zinc-binding domain-containing protein</fullName>
    </recommendedName>
</protein>
<dbReference type="Proteomes" id="UP000886595">
    <property type="component" value="Unassembled WGS sequence"/>
</dbReference>
<keyword evidence="3" id="KW-1185">Reference proteome</keyword>
<dbReference type="OrthoDB" id="1113207at2759"/>
<evidence type="ECO:0000313" key="3">
    <source>
        <dbReference type="Proteomes" id="UP000886595"/>
    </source>
</evidence>
<name>A0A8X7QV22_BRACI</name>